<dbReference type="RefSeq" id="XP_004350285.1">
    <property type="nucleotide sequence ID" value="XM_004350235.1"/>
</dbReference>
<evidence type="ECO:0000313" key="2">
    <source>
        <dbReference type="Proteomes" id="UP000007797"/>
    </source>
</evidence>
<protein>
    <recommendedName>
        <fullName evidence="3">FNIP repeat-containing protein</fullName>
    </recommendedName>
</protein>
<name>F4QCE6_CACFS</name>
<accession>F4QCE6</accession>
<keyword evidence="2" id="KW-1185">Reference proteome</keyword>
<gene>
    <name evidence="1" type="ORF">DFA_11342</name>
</gene>
<dbReference type="GeneID" id="14865217"/>
<organism evidence="1 2">
    <name type="scientific">Cavenderia fasciculata</name>
    <name type="common">Slime mold</name>
    <name type="synonym">Dictyostelium fasciculatum</name>
    <dbReference type="NCBI Taxonomy" id="261658"/>
    <lineage>
        <taxon>Eukaryota</taxon>
        <taxon>Amoebozoa</taxon>
        <taxon>Evosea</taxon>
        <taxon>Eumycetozoa</taxon>
        <taxon>Dictyostelia</taxon>
        <taxon>Acytosteliales</taxon>
        <taxon>Cavenderiaceae</taxon>
        <taxon>Cavenderia</taxon>
    </lineage>
</organism>
<sequence>MNDYNRGALEYTLPWPIVQRILTLMYQYHTRCTCVNTDALKITHQTRSTYLSNRDRCDPQNQTILHTNMILQSEMKQHSLTRDQLCPLHQFNLDQGYEPNFVLGSPPPPLYKVSRESCRWMRSMALLSKRIFAFISTTLFTNIVMDPTADTWNHITNNYCIIKQPKILTLVSPSSDTQLFFTNKSQSSSSVQFLKNVEKIYINNPHLVENGSTIESLINSTPSLRSLTIKCDVGLSLADLFQNAIMKSITSINFGNALCQLTPFQLTSSIMSCLTKIILPFAFDWNSLSKDIKQNLQVISLLFIDPMDATLQLDPIDFPSLRHVHAVTIFGRLINVPNHVDKVTCFSDASPTSIAYTPRIPKYPNQNISTLRIRFGQEKVPYKYLIDRSVTITSLKKIILFNSFTDVCQDQVNYFNSIGFNYFGSSFSVHSNTKKLIYFKKGETNNNLNGSNNDINVNNNNNNNNNNQQIEQPLIPTMTTILSDNNNNINLPNTIINKIIKMTWKLRERCTCVYEKETIQKWIKIGYDILKDEQELDRFNQIKNNCPTHFSHTQPYQPLTYDLKSSNRSKLQLTLINKDIFNYIANNCFSIVDLQDWPSISMSQFNNDHPYRVAFKHFITVICNELNDMDRVLSNIQNHPSYGYITKVFLSNGDCIQDFIKLLPNLTSIDISQTGSRNYPNYQLNVINLHKLKYLTKLDLTGTYMHKDSCGLLLDEIKDMPLKKLCVPHLFTHLYTLLPIRLKQSITKISAGQFCGPYIKKFPSLNHILINNGNDNSSKWKLPKTVTKITLYTFEIGFLPHNNSIKTLKLKSAPDNTQCVWFNPFLKKISSPKCSHVQTVIYCCKGTFQVPNDLYNDFNYRVEYSRTSLDYKYSQYLKLSRINTYLDTITPREKTHHGCPLM</sequence>
<reference evidence="2" key="1">
    <citation type="journal article" date="2011" name="Genome Res.">
        <title>Phylogeny-wide analysis of social amoeba genomes highlights ancient origins for complex intercellular communication.</title>
        <authorList>
            <person name="Heidel A.J."/>
            <person name="Lawal H.M."/>
            <person name="Felder M."/>
            <person name="Schilde C."/>
            <person name="Helps N.R."/>
            <person name="Tunggal B."/>
            <person name="Rivero F."/>
            <person name="John U."/>
            <person name="Schleicher M."/>
            <person name="Eichinger L."/>
            <person name="Platzer M."/>
            <person name="Noegel A.A."/>
            <person name="Schaap P."/>
            <person name="Gloeckner G."/>
        </authorList>
    </citation>
    <scope>NUCLEOTIDE SEQUENCE [LARGE SCALE GENOMIC DNA]</scope>
    <source>
        <strain evidence="2">SH3</strain>
    </source>
</reference>
<dbReference type="KEGG" id="dfa:DFA_11342"/>
<proteinExistence type="predicted"/>
<dbReference type="EMBL" id="GL883029">
    <property type="protein sequence ID" value="EGG13581.1"/>
    <property type="molecule type" value="Genomic_DNA"/>
</dbReference>
<dbReference type="Proteomes" id="UP000007797">
    <property type="component" value="Unassembled WGS sequence"/>
</dbReference>
<dbReference type="AlphaFoldDB" id="F4QCE6"/>
<evidence type="ECO:0008006" key="3">
    <source>
        <dbReference type="Google" id="ProtNLM"/>
    </source>
</evidence>
<evidence type="ECO:0000313" key="1">
    <source>
        <dbReference type="EMBL" id="EGG13581.1"/>
    </source>
</evidence>